<dbReference type="Proteomes" id="UP001633002">
    <property type="component" value="Unassembled WGS sequence"/>
</dbReference>
<evidence type="ECO:0000256" key="1">
    <source>
        <dbReference type="SAM" id="MobiDB-lite"/>
    </source>
</evidence>
<feature type="compositionally biased region" description="Basic and acidic residues" evidence="1">
    <location>
        <begin position="100"/>
        <end position="124"/>
    </location>
</feature>
<feature type="compositionally biased region" description="Basic and acidic residues" evidence="1">
    <location>
        <begin position="57"/>
        <end position="93"/>
    </location>
</feature>
<evidence type="ECO:0000313" key="2">
    <source>
        <dbReference type="EMBL" id="KAL3702315.1"/>
    </source>
</evidence>
<name>A0ABD3IF14_9MARC</name>
<dbReference type="EMBL" id="JBJQOH010000001">
    <property type="protein sequence ID" value="KAL3702315.1"/>
    <property type="molecule type" value="Genomic_DNA"/>
</dbReference>
<feature type="compositionally biased region" description="Polar residues" evidence="1">
    <location>
        <begin position="46"/>
        <end position="56"/>
    </location>
</feature>
<protein>
    <submittedName>
        <fullName evidence="2">Uncharacterized protein</fullName>
    </submittedName>
</protein>
<comment type="caution">
    <text evidence="2">The sequence shown here is derived from an EMBL/GenBank/DDBJ whole genome shotgun (WGS) entry which is preliminary data.</text>
</comment>
<feature type="region of interest" description="Disordered" evidence="1">
    <location>
        <begin position="46"/>
        <end position="124"/>
    </location>
</feature>
<evidence type="ECO:0000313" key="3">
    <source>
        <dbReference type="Proteomes" id="UP001633002"/>
    </source>
</evidence>
<gene>
    <name evidence="2" type="ORF">R1sor_020337</name>
</gene>
<keyword evidence="3" id="KW-1185">Reference proteome</keyword>
<dbReference type="AlphaFoldDB" id="A0ABD3IF14"/>
<sequence length="124" mass="14438">MRFSKLTGMQQHSCVLTIWDERNKMIFEGTRTEERRYLCFDNLASTSDNLASTSDNLGRKEQDDLRRDSNGGSSDEDRSQESHAARPDTREEVQLVPQTERQRAELETSEFRIEQSSEGRQNDY</sequence>
<reference evidence="2 3" key="1">
    <citation type="submission" date="2024-09" db="EMBL/GenBank/DDBJ databases">
        <title>Chromosome-scale assembly of Riccia sorocarpa.</title>
        <authorList>
            <person name="Paukszto L."/>
        </authorList>
    </citation>
    <scope>NUCLEOTIDE SEQUENCE [LARGE SCALE GENOMIC DNA]</scope>
    <source>
        <strain evidence="2">LP-2024</strain>
        <tissue evidence="2">Aerial parts of the thallus</tissue>
    </source>
</reference>
<organism evidence="2 3">
    <name type="scientific">Riccia sorocarpa</name>
    <dbReference type="NCBI Taxonomy" id="122646"/>
    <lineage>
        <taxon>Eukaryota</taxon>
        <taxon>Viridiplantae</taxon>
        <taxon>Streptophyta</taxon>
        <taxon>Embryophyta</taxon>
        <taxon>Marchantiophyta</taxon>
        <taxon>Marchantiopsida</taxon>
        <taxon>Marchantiidae</taxon>
        <taxon>Marchantiales</taxon>
        <taxon>Ricciaceae</taxon>
        <taxon>Riccia</taxon>
    </lineage>
</organism>
<proteinExistence type="predicted"/>
<accession>A0ABD3IF14</accession>